<keyword evidence="3" id="KW-1185">Reference proteome</keyword>
<dbReference type="Proteomes" id="UP001054837">
    <property type="component" value="Unassembled WGS sequence"/>
</dbReference>
<reference evidence="2 3" key="1">
    <citation type="submission" date="2021-06" db="EMBL/GenBank/DDBJ databases">
        <title>Caerostris darwini draft genome.</title>
        <authorList>
            <person name="Kono N."/>
            <person name="Arakawa K."/>
        </authorList>
    </citation>
    <scope>NUCLEOTIDE SEQUENCE [LARGE SCALE GENOMIC DNA]</scope>
</reference>
<dbReference type="EMBL" id="BPLQ01012672">
    <property type="protein sequence ID" value="GIY66948.1"/>
    <property type="molecule type" value="Genomic_DNA"/>
</dbReference>
<proteinExistence type="predicted"/>
<gene>
    <name evidence="2" type="ORF">CDAR_379341</name>
</gene>
<sequence length="82" mass="9291">MVGKRAHAYSRARPLWHSEGSSKFKPKGPRLGDSTLKCQPGFGEINQSRRNLEMTECQLGHEAPEDEEAFDLMKLSGYLFVH</sequence>
<feature type="region of interest" description="Disordered" evidence="1">
    <location>
        <begin position="1"/>
        <end position="35"/>
    </location>
</feature>
<feature type="compositionally biased region" description="Basic residues" evidence="1">
    <location>
        <begin position="1"/>
        <end position="10"/>
    </location>
</feature>
<evidence type="ECO:0000313" key="2">
    <source>
        <dbReference type="EMBL" id="GIY66948.1"/>
    </source>
</evidence>
<accession>A0AAV4VBC1</accession>
<organism evidence="2 3">
    <name type="scientific">Caerostris darwini</name>
    <dbReference type="NCBI Taxonomy" id="1538125"/>
    <lineage>
        <taxon>Eukaryota</taxon>
        <taxon>Metazoa</taxon>
        <taxon>Ecdysozoa</taxon>
        <taxon>Arthropoda</taxon>
        <taxon>Chelicerata</taxon>
        <taxon>Arachnida</taxon>
        <taxon>Araneae</taxon>
        <taxon>Araneomorphae</taxon>
        <taxon>Entelegynae</taxon>
        <taxon>Araneoidea</taxon>
        <taxon>Araneidae</taxon>
        <taxon>Caerostris</taxon>
    </lineage>
</organism>
<evidence type="ECO:0000256" key="1">
    <source>
        <dbReference type="SAM" id="MobiDB-lite"/>
    </source>
</evidence>
<protein>
    <submittedName>
        <fullName evidence="2">Uncharacterized protein</fullName>
    </submittedName>
</protein>
<comment type="caution">
    <text evidence="2">The sequence shown here is derived from an EMBL/GenBank/DDBJ whole genome shotgun (WGS) entry which is preliminary data.</text>
</comment>
<evidence type="ECO:0000313" key="3">
    <source>
        <dbReference type="Proteomes" id="UP001054837"/>
    </source>
</evidence>
<name>A0AAV4VBC1_9ARAC</name>
<dbReference type="AlphaFoldDB" id="A0AAV4VBC1"/>